<dbReference type="Pfam" id="PF07454">
    <property type="entry name" value="SpoIIP"/>
    <property type="match status" value="1"/>
</dbReference>
<evidence type="ECO:0000256" key="1">
    <source>
        <dbReference type="SAM" id="MobiDB-lite"/>
    </source>
</evidence>
<dbReference type="InterPro" id="IPR010897">
    <property type="entry name" value="Spore_II_P"/>
</dbReference>
<keyword evidence="2" id="KW-1133">Transmembrane helix</keyword>
<keyword evidence="2" id="KW-0812">Transmembrane</keyword>
<dbReference type="OrthoDB" id="1633470at2"/>
<evidence type="ECO:0000256" key="2">
    <source>
        <dbReference type="SAM" id="Phobius"/>
    </source>
</evidence>
<reference evidence="3" key="1">
    <citation type="submission" date="2009-07" db="EMBL/GenBank/DDBJ databases">
        <authorList>
            <person name="Weinstock G."/>
            <person name="Sodergren E."/>
            <person name="Clifton S."/>
            <person name="Fulton L."/>
            <person name="Fulton B."/>
            <person name="Courtney L."/>
            <person name="Fronick C."/>
            <person name="Harrison M."/>
            <person name="Strong C."/>
            <person name="Farmer C."/>
            <person name="Delahaunty K."/>
            <person name="Markovic C."/>
            <person name="Hall O."/>
            <person name="Minx P."/>
            <person name="Tomlinson C."/>
            <person name="Mitreva M."/>
            <person name="Nelson J."/>
            <person name="Hou S."/>
            <person name="Wollam A."/>
            <person name="Pepin K.H."/>
            <person name="Johnson M."/>
            <person name="Bhonagiri V."/>
            <person name="Nash W.E."/>
            <person name="Warren W."/>
            <person name="Chinwalla A."/>
            <person name="Mardis E.R."/>
            <person name="Wilson R.K."/>
        </authorList>
    </citation>
    <scope>NUCLEOTIDE SEQUENCE [LARGE SCALE GENOMIC DNA]</scope>
    <source>
        <strain evidence="3">DSM 14469</strain>
    </source>
</reference>
<dbReference type="Proteomes" id="UP000005561">
    <property type="component" value="Unassembled WGS sequence"/>
</dbReference>
<accession>C6LGI5</accession>
<protein>
    <submittedName>
        <fullName evidence="3">Stage II sporulation protein P</fullName>
    </submittedName>
</protein>
<comment type="caution">
    <text evidence="3">The sequence shown here is derived from an EMBL/GenBank/DDBJ whole genome shotgun (WGS) entry which is preliminary data.</text>
</comment>
<dbReference type="EMBL" id="ACCL02000012">
    <property type="protein sequence ID" value="EET60185.1"/>
    <property type="molecule type" value="Genomic_DNA"/>
</dbReference>
<dbReference type="STRING" id="168384.SAMN05660368_00996"/>
<gene>
    <name evidence="3" type="primary">spoIIP</name>
    <name evidence="3" type="ORF">BRYFOR_07745</name>
</gene>
<feature type="compositionally biased region" description="Basic and acidic residues" evidence="1">
    <location>
        <begin position="116"/>
        <end position="125"/>
    </location>
</feature>
<keyword evidence="4" id="KW-1185">Reference proteome</keyword>
<proteinExistence type="predicted"/>
<sequence length="387" mass="43080">MKLLDRIIRAVLTGALLALCGYIIVRSVTIAGENGLFQNTPLLSAVYEKMEEWTAGTYIPVISYAGKETEKPDILLEMEDGVFPVYGYIRRQQEGGAQVESAGEYEMILRAQAQAEENKRPRETESEASQTETPAGENPLWDYPYLLNHYFSMDVTTTIDAQRLDGKTLLGMDMTMEKDASQPQILIYHSHSQEAFADSVEGDVSTTIVGVGEYLAQILREDYGYNVIHEDGIFDLVDGVLDRNLAYDFSGAAVAELLEQYPSIEIVIDLHRDGVDGTRFVTEYNGKPAAQLMFIAGMSRTADGQDIAYLPNPYIQDNLAFALQLQLAAERETPGLMRNIYLMAYRFNLHLRPRSLLVEAGTQLSTVAEEKNAMEAFAKVLDAVLQG</sequence>
<dbReference type="eggNOG" id="COG0860">
    <property type="taxonomic scope" value="Bacteria"/>
</dbReference>
<evidence type="ECO:0000313" key="3">
    <source>
        <dbReference type="EMBL" id="EET60185.1"/>
    </source>
</evidence>
<dbReference type="RefSeq" id="WP_006862530.1">
    <property type="nucleotide sequence ID" value="NZ_ACCL02000012.1"/>
</dbReference>
<dbReference type="AlphaFoldDB" id="C6LGI5"/>
<keyword evidence="2" id="KW-0472">Membrane</keyword>
<feature type="transmembrane region" description="Helical" evidence="2">
    <location>
        <begin position="7"/>
        <end position="25"/>
    </location>
</feature>
<feature type="region of interest" description="Disordered" evidence="1">
    <location>
        <begin position="114"/>
        <end position="137"/>
    </location>
</feature>
<name>C6LGI5_9FIRM</name>
<evidence type="ECO:0000313" key="4">
    <source>
        <dbReference type="Proteomes" id="UP000005561"/>
    </source>
</evidence>
<organism evidence="3 4">
    <name type="scientific">Marvinbryantia formatexigens DSM 14469</name>
    <dbReference type="NCBI Taxonomy" id="478749"/>
    <lineage>
        <taxon>Bacteria</taxon>
        <taxon>Bacillati</taxon>
        <taxon>Bacillota</taxon>
        <taxon>Clostridia</taxon>
        <taxon>Lachnospirales</taxon>
        <taxon>Lachnospiraceae</taxon>
        <taxon>Marvinbryantia</taxon>
    </lineage>
</organism>